<evidence type="ECO:0000256" key="1">
    <source>
        <dbReference type="ARBA" id="ARBA00009995"/>
    </source>
</evidence>
<dbReference type="Proteomes" id="UP001291926">
    <property type="component" value="Unassembled WGS sequence"/>
</dbReference>
<feature type="signal peptide" evidence="5">
    <location>
        <begin position="1"/>
        <end position="18"/>
    </location>
</feature>
<dbReference type="SUPFAM" id="SSF53756">
    <property type="entry name" value="UDP-Glycosyltransferase/glycogen phosphorylase"/>
    <property type="match status" value="1"/>
</dbReference>
<protein>
    <recommendedName>
        <fullName evidence="4">Glycosyltransferase</fullName>
        <ecNumber evidence="4">2.4.1.-</ecNumber>
    </recommendedName>
</protein>
<sequence>MESKLIFRVLMFPWLAHGHVFPFLELAKRLSRKNFKIYFCSTSINLDSIKKSFNLDEFSIELVELQLPSTPELPPQYHTTKNIPPNLMPTLMQAFQDSSSNFSNIITKIKPDLLIYDAFQPWAAKFASSQGIPSVHFSTSGSTQFSFFHHFHTYRSFDTFPYPAIYHHEYETRDLFTQGGSIKVKDAGKGFVFGIFDLSHEIVLIKSCKVIEDKYIDYFSELSHKRVVPVGPLITRNNEKGNESEILKWLSTKNKFSTLYISFGSENYLSKDQIEEIANGLELSNVNFIWVLRFPIGSGFSIEDALPNGFLERVKDRGIVEEKWAPQAEILAHENVGGFMSHCGWSSVMESVYFGVPIVAVPLKLDQPLNSRLVVEIGVGVEVKRDESGKFNGENVVEAISKVIVEESGEGFRCKVRELSEKVKMEEEEGFDEVAEQLSNICMEK</sequence>
<dbReference type="PROSITE" id="PS00375">
    <property type="entry name" value="UDPGT"/>
    <property type="match status" value="1"/>
</dbReference>
<dbReference type="PANTHER" id="PTHR48044">
    <property type="entry name" value="GLYCOSYLTRANSFERASE"/>
    <property type="match status" value="1"/>
</dbReference>
<dbReference type="Gene3D" id="3.40.50.2000">
    <property type="entry name" value="Glycogen Phosphorylase B"/>
    <property type="match status" value="2"/>
</dbReference>
<dbReference type="EMBL" id="JAYDYQ010002688">
    <property type="protein sequence ID" value="KAK4477914.1"/>
    <property type="molecule type" value="Genomic_DNA"/>
</dbReference>
<name>A0ABR0CM75_9LAMI</name>
<keyword evidence="8" id="KW-1185">Reference proteome</keyword>
<accession>A0ABR0CM75</accession>
<dbReference type="InterPro" id="IPR058980">
    <property type="entry name" value="Glyco_transf_N"/>
</dbReference>
<keyword evidence="3" id="KW-0328">Glycosyltransferase</keyword>
<dbReference type="PANTHER" id="PTHR48044:SF82">
    <property type="entry name" value="GLYCOSYLTRANSFERASE"/>
    <property type="match status" value="1"/>
</dbReference>
<feature type="domain" description="Glycosyltransferase N-terminal" evidence="6">
    <location>
        <begin position="9"/>
        <end position="234"/>
    </location>
</feature>
<evidence type="ECO:0000259" key="6">
    <source>
        <dbReference type="Pfam" id="PF26168"/>
    </source>
</evidence>
<proteinExistence type="inferred from homology"/>
<comment type="caution">
    <text evidence="7">The sequence shown here is derived from an EMBL/GenBank/DDBJ whole genome shotgun (WGS) entry which is preliminary data.</text>
</comment>
<evidence type="ECO:0000256" key="3">
    <source>
        <dbReference type="RuleBase" id="RU003718"/>
    </source>
</evidence>
<keyword evidence="5" id="KW-0732">Signal</keyword>
<dbReference type="InterPro" id="IPR035595">
    <property type="entry name" value="UDP_glycos_trans_CS"/>
</dbReference>
<reference evidence="7 8" key="1">
    <citation type="journal article" date="2023" name="bioRxiv">
        <title>Genome report: Whole genome sequence and annotation of Penstemon davidsonii.</title>
        <authorList>
            <person name="Ostevik K.L."/>
            <person name="Alabady M."/>
            <person name="Zhang M."/>
            <person name="Rausher M.D."/>
        </authorList>
    </citation>
    <scope>NUCLEOTIDE SEQUENCE [LARGE SCALE GENOMIC DNA]</scope>
    <source>
        <strain evidence="7">DNT005</strain>
        <tissue evidence="7">Whole leaf</tissue>
    </source>
</reference>
<keyword evidence="2 3" id="KW-0808">Transferase</keyword>
<dbReference type="Pfam" id="PF00201">
    <property type="entry name" value="UDPGT"/>
    <property type="match status" value="1"/>
</dbReference>
<dbReference type="EC" id="2.4.1.-" evidence="4"/>
<evidence type="ECO:0000313" key="7">
    <source>
        <dbReference type="EMBL" id="KAK4477914.1"/>
    </source>
</evidence>
<dbReference type="InterPro" id="IPR002213">
    <property type="entry name" value="UDP_glucos_trans"/>
</dbReference>
<evidence type="ECO:0000313" key="8">
    <source>
        <dbReference type="Proteomes" id="UP001291926"/>
    </source>
</evidence>
<comment type="similarity">
    <text evidence="1 3">Belongs to the UDP-glycosyltransferase family.</text>
</comment>
<evidence type="ECO:0000256" key="4">
    <source>
        <dbReference type="RuleBase" id="RU362057"/>
    </source>
</evidence>
<organism evidence="7 8">
    <name type="scientific">Penstemon davidsonii</name>
    <dbReference type="NCBI Taxonomy" id="160366"/>
    <lineage>
        <taxon>Eukaryota</taxon>
        <taxon>Viridiplantae</taxon>
        <taxon>Streptophyta</taxon>
        <taxon>Embryophyta</taxon>
        <taxon>Tracheophyta</taxon>
        <taxon>Spermatophyta</taxon>
        <taxon>Magnoliopsida</taxon>
        <taxon>eudicotyledons</taxon>
        <taxon>Gunneridae</taxon>
        <taxon>Pentapetalae</taxon>
        <taxon>asterids</taxon>
        <taxon>lamiids</taxon>
        <taxon>Lamiales</taxon>
        <taxon>Plantaginaceae</taxon>
        <taxon>Cheloneae</taxon>
        <taxon>Penstemon</taxon>
    </lineage>
</organism>
<evidence type="ECO:0000256" key="2">
    <source>
        <dbReference type="ARBA" id="ARBA00022679"/>
    </source>
</evidence>
<dbReference type="CDD" id="cd03784">
    <property type="entry name" value="GT1_Gtf-like"/>
    <property type="match status" value="1"/>
</dbReference>
<feature type="chain" id="PRO_5046190865" description="Glycosyltransferase" evidence="5">
    <location>
        <begin position="19"/>
        <end position="445"/>
    </location>
</feature>
<dbReference type="Pfam" id="PF26168">
    <property type="entry name" value="Glyco_transf_N"/>
    <property type="match status" value="1"/>
</dbReference>
<evidence type="ECO:0000256" key="5">
    <source>
        <dbReference type="SAM" id="SignalP"/>
    </source>
</evidence>
<gene>
    <name evidence="7" type="ORF">RD792_017179</name>
</gene>